<protein>
    <submittedName>
        <fullName evidence="1">Uncharacterized protein</fullName>
    </submittedName>
</protein>
<comment type="caution">
    <text evidence="1">The sequence shown here is derived from an EMBL/GenBank/DDBJ whole genome shotgun (WGS) entry which is preliminary data.</text>
</comment>
<keyword evidence="2" id="KW-1185">Reference proteome</keyword>
<evidence type="ECO:0000313" key="1">
    <source>
        <dbReference type="EMBL" id="KAJ7564085.1"/>
    </source>
</evidence>
<dbReference type="EMBL" id="CM055093">
    <property type="protein sequence ID" value="KAJ7564085.1"/>
    <property type="molecule type" value="Genomic_DNA"/>
</dbReference>
<proteinExistence type="predicted"/>
<evidence type="ECO:0000313" key="2">
    <source>
        <dbReference type="Proteomes" id="UP001162992"/>
    </source>
</evidence>
<accession>A0ACC2ECE6</accession>
<sequence length="334" mass="37073">MMAMLQLLPEKTERVYGVQEAAKAGLENTEVLLQMFLQQHNKQQPCQEVCNSATVEAISKFRKVITLLNRTGHARFRRGSKDSFAPNLSGLESSFIEAPNFQQIDHTSTPAKQMGSSPQSTQKHAPSSFTPLGKSQSDLEAIDQYRNKHLHPHQSVQSDHSCRSRENSISCTPRLSNTKSFMSSLSMDGSTLASDKPSSLSKQSLPPVWTSHGAPSAKRKCSEDLSGKCATLGRCHCSKRRKQKVRRVTKVPAISSKLADIPPDEFSWRKYGQKPIKGSPHPRGYYKCSSMRGCPARKHVERSLEDPSMLIVTYEGEHNHSNVMPSNSGSVIHS</sequence>
<gene>
    <name evidence="1" type="ORF">O6H91_02G001000</name>
</gene>
<dbReference type="Proteomes" id="UP001162992">
    <property type="component" value="Chromosome 2"/>
</dbReference>
<reference evidence="2" key="1">
    <citation type="journal article" date="2024" name="Proc. Natl. Acad. Sci. U.S.A.">
        <title>Extraordinary preservation of gene collinearity over three hundred million years revealed in homosporous lycophytes.</title>
        <authorList>
            <person name="Li C."/>
            <person name="Wickell D."/>
            <person name="Kuo L.Y."/>
            <person name="Chen X."/>
            <person name="Nie B."/>
            <person name="Liao X."/>
            <person name="Peng D."/>
            <person name="Ji J."/>
            <person name="Jenkins J."/>
            <person name="Williams M."/>
            <person name="Shu S."/>
            <person name="Plott C."/>
            <person name="Barry K."/>
            <person name="Rajasekar S."/>
            <person name="Grimwood J."/>
            <person name="Han X."/>
            <person name="Sun S."/>
            <person name="Hou Z."/>
            <person name="He W."/>
            <person name="Dai G."/>
            <person name="Sun C."/>
            <person name="Schmutz J."/>
            <person name="Leebens-Mack J.H."/>
            <person name="Li F.W."/>
            <person name="Wang L."/>
        </authorList>
    </citation>
    <scope>NUCLEOTIDE SEQUENCE [LARGE SCALE GENOMIC DNA]</scope>
    <source>
        <strain evidence="2">cv. PW_Plant_1</strain>
    </source>
</reference>
<name>A0ACC2ECE6_DIPCM</name>
<organism evidence="1 2">
    <name type="scientific">Diphasiastrum complanatum</name>
    <name type="common">Issler's clubmoss</name>
    <name type="synonym">Lycopodium complanatum</name>
    <dbReference type="NCBI Taxonomy" id="34168"/>
    <lineage>
        <taxon>Eukaryota</taxon>
        <taxon>Viridiplantae</taxon>
        <taxon>Streptophyta</taxon>
        <taxon>Embryophyta</taxon>
        <taxon>Tracheophyta</taxon>
        <taxon>Lycopodiopsida</taxon>
        <taxon>Lycopodiales</taxon>
        <taxon>Lycopodiaceae</taxon>
        <taxon>Lycopodioideae</taxon>
        <taxon>Diphasiastrum</taxon>
    </lineage>
</organism>